<dbReference type="EMBL" id="FOUB01000017">
    <property type="protein sequence ID" value="SFM20854.1"/>
    <property type="molecule type" value="Genomic_DNA"/>
</dbReference>
<accession>A0A1I4NZ49</accession>
<feature type="chain" id="PRO_5010267842" evidence="1">
    <location>
        <begin position="25"/>
        <end position="149"/>
    </location>
</feature>
<evidence type="ECO:0000313" key="4">
    <source>
        <dbReference type="Proteomes" id="UP000183287"/>
    </source>
</evidence>
<organism evidence="3 4">
    <name type="scientific">Nitrosomonas communis</name>
    <dbReference type="NCBI Taxonomy" id="44574"/>
    <lineage>
        <taxon>Bacteria</taxon>
        <taxon>Pseudomonadati</taxon>
        <taxon>Pseudomonadota</taxon>
        <taxon>Betaproteobacteria</taxon>
        <taxon>Nitrosomonadales</taxon>
        <taxon>Nitrosomonadaceae</taxon>
        <taxon>Nitrosomonas</taxon>
    </lineage>
</organism>
<dbReference type="CDD" id="cd04215">
    <property type="entry name" value="Nitrosocyanin"/>
    <property type="match status" value="1"/>
</dbReference>
<feature type="signal peptide" evidence="1">
    <location>
        <begin position="1"/>
        <end position="24"/>
    </location>
</feature>
<dbReference type="AlphaFoldDB" id="A0A1I4NZ49"/>
<dbReference type="InterPro" id="IPR028096">
    <property type="entry name" value="EfeO_Cupredoxin"/>
</dbReference>
<protein>
    <submittedName>
        <fullName evidence="3">Nitrosocyanin</fullName>
    </submittedName>
</protein>
<evidence type="ECO:0000259" key="2">
    <source>
        <dbReference type="Pfam" id="PF13473"/>
    </source>
</evidence>
<dbReference type="SUPFAM" id="SSF49503">
    <property type="entry name" value="Cupredoxins"/>
    <property type="match status" value="1"/>
</dbReference>
<dbReference type="RefSeq" id="WP_256211965.1">
    <property type="nucleotide sequence ID" value="NZ_FOUB01000017.1"/>
</dbReference>
<evidence type="ECO:0000313" key="3">
    <source>
        <dbReference type="EMBL" id="SFM20854.1"/>
    </source>
</evidence>
<evidence type="ECO:0000256" key="1">
    <source>
        <dbReference type="SAM" id="SignalP"/>
    </source>
</evidence>
<keyword evidence="4" id="KW-1185">Reference proteome</keyword>
<dbReference type="Gene3D" id="2.60.40.420">
    <property type="entry name" value="Cupredoxins - blue copper proteins"/>
    <property type="match status" value="1"/>
</dbReference>
<keyword evidence="1" id="KW-0732">Signal</keyword>
<dbReference type="NCBIfam" id="TIGR03096">
    <property type="entry name" value="nitroso_cyanin"/>
    <property type="match status" value="1"/>
</dbReference>
<proteinExistence type="predicted"/>
<gene>
    <name evidence="3" type="ORF">SAMN05421863_101732</name>
</gene>
<dbReference type="InterPro" id="IPR008972">
    <property type="entry name" value="Cupredoxin"/>
</dbReference>
<dbReference type="Pfam" id="PF13473">
    <property type="entry name" value="Cupredoxin_1"/>
    <property type="match status" value="1"/>
</dbReference>
<dbReference type="Proteomes" id="UP000183287">
    <property type="component" value="Unassembled WGS sequence"/>
</dbReference>
<dbReference type="InterPro" id="IPR017527">
    <property type="entry name" value="Nitrosocyanin"/>
</dbReference>
<dbReference type="STRING" id="44574.AAW31_00185"/>
<name>A0A1I4NZ49_9PROT</name>
<reference evidence="4" key="1">
    <citation type="submission" date="2016-10" db="EMBL/GenBank/DDBJ databases">
        <authorList>
            <person name="Varghese N."/>
            <person name="Submissions S."/>
        </authorList>
    </citation>
    <scope>NUCLEOTIDE SEQUENCE [LARGE SCALE GENOMIC DNA]</scope>
    <source>
        <strain evidence="4">Nm44</strain>
    </source>
</reference>
<feature type="domain" description="EfeO-type cupredoxin-like" evidence="2">
    <location>
        <begin position="71"/>
        <end position="137"/>
    </location>
</feature>
<sequence length="149" mass="16400">MIKTTKALCASFVLGLLLTGPAQAEDKKAEHHHKDKAEQHFKVIVNAYDTTIPELNVEGVTVKNIRAFNVLNEPETLAVHKGTKVKITIENKSPISEGFSIDAYDIKEVIKAGESKTISFVADKAGAFTIWCQLHPRNIHLPGTLNVLE</sequence>